<dbReference type="OrthoDB" id="9811073at2"/>
<dbReference type="PANTHER" id="PTHR11669">
    <property type="entry name" value="REPLICATION FACTOR C / DNA POLYMERASE III GAMMA-TAU SUBUNIT"/>
    <property type="match status" value="1"/>
</dbReference>
<protein>
    <recommendedName>
        <fullName evidence="2">DNA polymerase III subunit delta'</fullName>
        <ecNumber evidence="1">2.7.7.7</ecNumber>
    </recommendedName>
</protein>
<dbReference type="RefSeq" id="WP_077311782.1">
    <property type="nucleotide sequence ID" value="NZ_AP024887.1"/>
</dbReference>
<dbReference type="GO" id="GO:0003887">
    <property type="term" value="F:DNA-directed DNA polymerase activity"/>
    <property type="evidence" value="ECO:0007669"/>
    <property type="project" value="UniProtKB-KW"/>
</dbReference>
<keyword evidence="3 9" id="KW-0808">Transferase</keyword>
<dbReference type="InterPro" id="IPR027417">
    <property type="entry name" value="P-loop_NTPase"/>
</dbReference>
<dbReference type="PANTHER" id="PTHR11669:SF8">
    <property type="entry name" value="DNA POLYMERASE III SUBUNIT DELTA"/>
    <property type="match status" value="1"/>
</dbReference>
<dbReference type="SUPFAM" id="SSF48019">
    <property type="entry name" value="post-AAA+ oligomerization domain-like"/>
    <property type="match status" value="1"/>
</dbReference>
<dbReference type="NCBIfam" id="TIGR00678">
    <property type="entry name" value="holB"/>
    <property type="match status" value="1"/>
</dbReference>
<dbReference type="SUPFAM" id="SSF52540">
    <property type="entry name" value="P-loop containing nucleoside triphosphate hydrolases"/>
    <property type="match status" value="1"/>
</dbReference>
<dbReference type="Pfam" id="PF09115">
    <property type="entry name" value="DNApol3-delta_C"/>
    <property type="match status" value="1"/>
</dbReference>
<feature type="domain" description="DNA polymerase III delta subunit C-terminal" evidence="8">
    <location>
        <begin position="213"/>
        <end position="315"/>
    </location>
</feature>
<dbReference type="EC" id="2.7.7.7" evidence="1"/>
<evidence type="ECO:0000256" key="5">
    <source>
        <dbReference type="ARBA" id="ARBA00022705"/>
    </source>
</evidence>
<evidence type="ECO:0000256" key="6">
    <source>
        <dbReference type="ARBA" id="ARBA00022932"/>
    </source>
</evidence>
<dbReference type="Pfam" id="PF13177">
    <property type="entry name" value="DNA_pol3_delta2"/>
    <property type="match status" value="1"/>
</dbReference>
<evidence type="ECO:0000259" key="8">
    <source>
        <dbReference type="Pfam" id="PF09115"/>
    </source>
</evidence>
<keyword evidence="4 9" id="KW-0548">Nucleotidyltransferase</keyword>
<dbReference type="Gene3D" id="3.40.50.300">
    <property type="entry name" value="P-loop containing nucleotide triphosphate hydrolases"/>
    <property type="match status" value="1"/>
</dbReference>
<dbReference type="Gene3D" id="1.20.272.10">
    <property type="match status" value="1"/>
</dbReference>
<keyword evidence="6" id="KW-0239">DNA-directed DNA polymerase</keyword>
<evidence type="ECO:0000256" key="4">
    <source>
        <dbReference type="ARBA" id="ARBA00022695"/>
    </source>
</evidence>
<dbReference type="InterPro" id="IPR008921">
    <property type="entry name" value="DNA_pol3_clamp-load_cplx_C"/>
</dbReference>
<sequence length="321" mass="35939">MATSSPWLTQAWQDWQARLQANTFSHATLVHSQQDLGIYSLAHWFGQALMCTTSQTEPCGFCHGCDLMRSGNHPDYHVVRPEKEGKSITVEQIRACNRWAQASSQMSGYRMIIIEPADAMNESAANALLKTLEEPSSHCVFVLLTQHMNHLLPTIISRCQVLSIATPSPQVITEWLKQQTQRDIPVYAAHLNGNSPIQTQSFIESKGIEEYANIEAAFLRAAADDITGVTECASLVASSPLVRLQWLWFLVSDAQKVHFGLTQPECVPGAKSLSQVLSYDQLYRCGQTIIKLIEQLREFTGLNSELLIMDWLMNINEDTCL</sequence>
<gene>
    <name evidence="9" type="primary">holB</name>
    <name evidence="9" type="ORF">VPAL9027_00402</name>
</gene>
<accession>A0A1R4B0P3</accession>
<keyword evidence="10" id="KW-1185">Reference proteome</keyword>
<proteinExistence type="predicted"/>
<evidence type="ECO:0000256" key="1">
    <source>
        <dbReference type="ARBA" id="ARBA00012417"/>
    </source>
</evidence>
<dbReference type="GO" id="GO:0009360">
    <property type="term" value="C:DNA polymerase III complex"/>
    <property type="evidence" value="ECO:0007669"/>
    <property type="project" value="InterPro"/>
</dbReference>
<dbReference type="InterPro" id="IPR015199">
    <property type="entry name" value="DNA_pol_III_delta_C"/>
</dbReference>
<dbReference type="GO" id="GO:0006261">
    <property type="term" value="P:DNA-templated DNA replication"/>
    <property type="evidence" value="ECO:0007669"/>
    <property type="project" value="TreeGrafter"/>
</dbReference>
<dbReference type="AlphaFoldDB" id="A0A1R4B0P3"/>
<reference evidence="9 10" key="1">
    <citation type="submission" date="2017-02" db="EMBL/GenBank/DDBJ databases">
        <authorList>
            <person name="Peterson S.W."/>
        </authorList>
    </citation>
    <scope>NUCLEOTIDE SEQUENCE [LARGE SCALE GENOMIC DNA]</scope>
    <source>
        <strain evidence="9 10">CECT 9027</strain>
    </source>
</reference>
<keyword evidence="5" id="KW-0235">DNA replication</keyword>
<evidence type="ECO:0000313" key="9">
    <source>
        <dbReference type="EMBL" id="SJL82473.1"/>
    </source>
</evidence>
<dbReference type="EMBL" id="FUFT01000001">
    <property type="protein sequence ID" value="SJL82473.1"/>
    <property type="molecule type" value="Genomic_DNA"/>
</dbReference>
<dbReference type="InterPro" id="IPR004622">
    <property type="entry name" value="DNA_pol_HolB"/>
</dbReference>
<dbReference type="GO" id="GO:0003677">
    <property type="term" value="F:DNA binding"/>
    <property type="evidence" value="ECO:0007669"/>
    <property type="project" value="InterPro"/>
</dbReference>
<evidence type="ECO:0000313" key="10">
    <source>
        <dbReference type="Proteomes" id="UP000189475"/>
    </source>
</evidence>
<evidence type="ECO:0000256" key="2">
    <source>
        <dbReference type="ARBA" id="ARBA00014363"/>
    </source>
</evidence>
<dbReference type="Proteomes" id="UP000189475">
    <property type="component" value="Unassembled WGS sequence"/>
</dbReference>
<organism evidence="9 10">
    <name type="scientific">Vibrio palustris</name>
    <dbReference type="NCBI Taxonomy" id="1918946"/>
    <lineage>
        <taxon>Bacteria</taxon>
        <taxon>Pseudomonadati</taxon>
        <taxon>Pseudomonadota</taxon>
        <taxon>Gammaproteobacteria</taxon>
        <taxon>Vibrionales</taxon>
        <taxon>Vibrionaceae</taxon>
        <taxon>Vibrio</taxon>
    </lineage>
</organism>
<dbReference type="GO" id="GO:0008408">
    <property type="term" value="F:3'-5' exonuclease activity"/>
    <property type="evidence" value="ECO:0007669"/>
    <property type="project" value="InterPro"/>
</dbReference>
<evidence type="ECO:0000256" key="3">
    <source>
        <dbReference type="ARBA" id="ARBA00022679"/>
    </source>
</evidence>
<dbReference type="STRING" id="1918946.VPAL9027_00402"/>
<dbReference type="InterPro" id="IPR050238">
    <property type="entry name" value="DNA_Rep/Repair_Clamp_Loader"/>
</dbReference>
<name>A0A1R4B0P3_9VIBR</name>
<comment type="catalytic activity">
    <reaction evidence="7">
        <text>DNA(n) + a 2'-deoxyribonucleoside 5'-triphosphate = DNA(n+1) + diphosphate</text>
        <dbReference type="Rhea" id="RHEA:22508"/>
        <dbReference type="Rhea" id="RHEA-COMP:17339"/>
        <dbReference type="Rhea" id="RHEA-COMP:17340"/>
        <dbReference type="ChEBI" id="CHEBI:33019"/>
        <dbReference type="ChEBI" id="CHEBI:61560"/>
        <dbReference type="ChEBI" id="CHEBI:173112"/>
        <dbReference type="EC" id="2.7.7.7"/>
    </reaction>
</comment>
<evidence type="ECO:0000256" key="7">
    <source>
        <dbReference type="ARBA" id="ARBA00049244"/>
    </source>
</evidence>